<keyword evidence="5" id="KW-0862">Zinc</keyword>
<gene>
    <name evidence="8" type="ORF">P5673_001995</name>
</gene>
<dbReference type="Pfam" id="PF10607">
    <property type="entry name" value="CTLH"/>
    <property type="match status" value="1"/>
</dbReference>
<reference evidence="8" key="2">
    <citation type="journal article" date="2023" name="Science">
        <title>Genomic signatures of disease resistance in endangered staghorn corals.</title>
        <authorList>
            <person name="Vollmer S.V."/>
            <person name="Selwyn J.D."/>
            <person name="Despard B.A."/>
            <person name="Roesel C.L."/>
        </authorList>
    </citation>
    <scope>NUCLEOTIDE SEQUENCE</scope>
    <source>
        <strain evidence="8">K2</strain>
    </source>
</reference>
<dbReference type="GO" id="GO:0005737">
    <property type="term" value="C:cytoplasm"/>
    <property type="evidence" value="ECO:0007669"/>
    <property type="project" value="UniProtKB-SubCell"/>
</dbReference>
<dbReference type="PANTHER" id="PTHR12170">
    <property type="entry name" value="MACROPHAGE ERYTHROBLAST ATTACHER-RELATED"/>
    <property type="match status" value="1"/>
</dbReference>
<dbReference type="GO" id="GO:0034657">
    <property type="term" value="C:GID complex"/>
    <property type="evidence" value="ECO:0007669"/>
    <property type="project" value="TreeGrafter"/>
</dbReference>
<proteinExistence type="predicted"/>
<name>A0AAD9VFW6_ACRCE</name>
<dbReference type="EMBL" id="JARQWQ010000003">
    <property type="protein sequence ID" value="KAK2572974.1"/>
    <property type="molecule type" value="Genomic_DNA"/>
</dbReference>
<evidence type="ECO:0000313" key="9">
    <source>
        <dbReference type="Proteomes" id="UP001249851"/>
    </source>
</evidence>
<dbReference type="Pfam" id="PF13445">
    <property type="entry name" value="zf-RING_UBOX"/>
    <property type="match status" value="1"/>
</dbReference>
<keyword evidence="2" id="KW-0963">Cytoplasm</keyword>
<dbReference type="PROSITE" id="PS51867">
    <property type="entry name" value="ZF_RING_GID"/>
    <property type="match status" value="1"/>
</dbReference>
<protein>
    <submittedName>
        <fullName evidence="8">E3 ubiquitin-protein ligase RMND5A</fullName>
    </submittedName>
</protein>
<evidence type="ECO:0000256" key="6">
    <source>
        <dbReference type="PROSITE-ProRule" id="PRU01215"/>
    </source>
</evidence>
<keyword evidence="3" id="KW-0479">Metal-binding</keyword>
<dbReference type="InterPro" id="IPR045098">
    <property type="entry name" value="Fyv10_fam"/>
</dbReference>
<dbReference type="InterPro" id="IPR044063">
    <property type="entry name" value="ZF_RING_GID"/>
</dbReference>
<dbReference type="FunFam" id="3.30.40.10:FF:000143">
    <property type="entry name" value="Regulator of gluconeogenesis Rmd5"/>
    <property type="match status" value="1"/>
</dbReference>
<dbReference type="GO" id="GO:0008270">
    <property type="term" value="F:zinc ion binding"/>
    <property type="evidence" value="ECO:0007669"/>
    <property type="project" value="UniProtKB-KW"/>
</dbReference>
<evidence type="ECO:0000256" key="2">
    <source>
        <dbReference type="ARBA" id="ARBA00022490"/>
    </source>
</evidence>
<sequence length="158" mass="17558">MACLLYSQTGLENSPYASLLDPIHWVDICDVFARDACGLLGLSLESPLQVCVTAGCIALPSLLQIRQVMQQQQVSGVWTSKDELPMEVDLGPQYRYHSLFACPILREQCSDTNPPVRLSCGHVISKDALTKLTHGNKVKCPYCPLEMTPNDAREINFY</sequence>
<reference evidence="8" key="1">
    <citation type="journal article" date="2023" name="G3 (Bethesda)">
        <title>Whole genome assembly and annotation of the endangered Caribbean coral Acropora cervicornis.</title>
        <authorList>
            <person name="Selwyn J.D."/>
            <person name="Vollmer S.V."/>
        </authorList>
    </citation>
    <scope>NUCLEOTIDE SEQUENCE</scope>
    <source>
        <strain evidence="8">K2</strain>
    </source>
</reference>
<dbReference type="GO" id="GO:0043161">
    <property type="term" value="P:proteasome-mediated ubiquitin-dependent protein catabolic process"/>
    <property type="evidence" value="ECO:0007669"/>
    <property type="project" value="InterPro"/>
</dbReference>
<dbReference type="GO" id="GO:0005634">
    <property type="term" value="C:nucleus"/>
    <property type="evidence" value="ECO:0007669"/>
    <property type="project" value="TreeGrafter"/>
</dbReference>
<dbReference type="InterPro" id="IPR013083">
    <property type="entry name" value="Znf_RING/FYVE/PHD"/>
</dbReference>
<keyword evidence="4 6" id="KW-0863">Zinc-finger</keyword>
<feature type="zinc finger region" description="RING-Gid-type" evidence="6">
    <location>
        <begin position="102"/>
        <end position="143"/>
    </location>
</feature>
<dbReference type="Proteomes" id="UP001249851">
    <property type="component" value="Unassembled WGS sequence"/>
</dbReference>
<evidence type="ECO:0000256" key="4">
    <source>
        <dbReference type="ARBA" id="ARBA00022771"/>
    </source>
</evidence>
<dbReference type="InterPro" id="IPR024964">
    <property type="entry name" value="CTLH/CRA"/>
</dbReference>
<evidence type="ECO:0000256" key="3">
    <source>
        <dbReference type="ARBA" id="ARBA00022723"/>
    </source>
</evidence>
<evidence type="ECO:0000313" key="8">
    <source>
        <dbReference type="EMBL" id="KAK2572974.1"/>
    </source>
</evidence>
<evidence type="ECO:0000259" key="7">
    <source>
        <dbReference type="PROSITE" id="PS51867"/>
    </source>
</evidence>
<dbReference type="Gene3D" id="3.30.40.10">
    <property type="entry name" value="Zinc/RING finger domain, C3HC4 (zinc finger)"/>
    <property type="match status" value="1"/>
</dbReference>
<organism evidence="8 9">
    <name type="scientific">Acropora cervicornis</name>
    <name type="common">Staghorn coral</name>
    <dbReference type="NCBI Taxonomy" id="6130"/>
    <lineage>
        <taxon>Eukaryota</taxon>
        <taxon>Metazoa</taxon>
        <taxon>Cnidaria</taxon>
        <taxon>Anthozoa</taxon>
        <taxon>Hexacorallia</taxon>
        <taxon>Scleractinia</taxon>
        <taxon>Astrocoeniina</taxon>
        <taxon>Acroporidae</taxon>
        <taxon>Acropora</taxon>
    </lineage>
</organism>
<dbReference type="PANTHER" id="PTHR12170:SF3">
    <property type="entry name" value="GH10162P"/>
    <property type="match status" value="1"/>
</dbReference>
<comment type="caution">
    <text evidence="8">The sequence shown here is derived from an EMBL/GenBank/DDBJ whole genome shotgun (WGS) entry which is preliminary data.</text>
</comment>
<feature type="domain" description="RING-Gid-type" evidence="7">
    <location>
        <begin position="102"/>
        <end position="143"/>
    </location>
</feature>
<keyword evidence="9" id="KW-1185">Reference proteome</keyword>
<dbReference type="GO" id="GO:0061630">
    <property type="term" value="F:ubiquitin protein ligase activity"/>
    <property type="evidence" value="ECO:0007669"/>
    <property type="project" value="InterPro"/>
</dbReference>
<comment type="subcellular location">
    <subcellularLocation>
        <location evidence="1">Cytoplasm</location>
    </subcellularLocation>
</comment>
<dbReference type="InterPro" id="IPR027370">
    <property type="entry name" value="Znf-RING_euk"/>
</dbReference>
<evidence type="ECO:0000256" key="1">
    <source>
        <dbReference type="ARBA" id="ARBA00004496"/>
    </source>
</evidence>
<dbReference type="SUPFAM" id="SSF57850">
    <property type="entry name" value="RING/U-box"/>
    <property type="match status" value="1"/>
</dbReference>
<evidence type="ECO:0000256" key="5">
    <source>
        <dbReference type="ARBA" id="ARBA00022833"/>
    </source>
</evidence>
<accession>A0AAD9VFW6</accession>
<dbReference type="AlphaFoldDB" id="A0AAD9VFW6"/>